<keyword evidence="3" id="KW-0808">Transferase</keyword>
<dbReference type="SUPFAM" id="SSF56112">
    <property type="entry name" value="Protein kinase-like (PK-like)"/>
    <property type="match status" value="1"/>
</dbReference>
<protein>
    <submittedName>
        <fullName evidence="3">Kinase-like domain-containing protein</fullName>
    </submittedName>
</protein>
<name>A0AAN7CRN6_9PEZI</name>
<evidence type="ECO:0000259" key="2">
    <source>
        <dbReference type="PROSITE" id="PS50011"/>
    </source>
</evidence>
<feature type="domain" description="Protein kinase" evidence="2">
    <location>
        <begin position="106"/>
        <end position="427"/>
    </location>
</feature>
<feature type="region of interest" description="Disordered" evidence="1">
    <location>
        <begin position="236"/>
        <end position="258"/>
    </location>
</feature>
<organism evidence="3 4">
    <name type="scientific">Corynascus novoguineensis</name>
    <dbReference type="NCBI Taxonomy" id="1126955"/>
    <lineage>
        <taxon>Eukaryota</taxon>
        <taxon>Fungi</taxon>
        <taxon>Dikarya</taxon>
        <taxon>Ascomycota</taxon>
        <taxon>Pezizomycotina</taxon>
        <taxon>Sordariomycetes</taxon>
        <taxon>Sordariomycetidae</taxon>
        <taxon>Sordariales</taxon>
        <taxon>Chaetomiaceae</taxon>
        <taxon>Corynascus</taxon>
    </lineage>
</organism>
<dbReference type="AlphaFoldDB" id="A0AAN7CRN6"/>
<dbReference type="InterPro" id="IPR011009">
    <property type="entry name" value="Kinase-like_dom_sf"/>
</dbReference>
<dbReference type="InterPro" id="IPR000719">
    <property type="entry name" value="Prot_kinase_dom"/>
</dbReference>
<dbReference type="Proteomes" id="UP001303647">
    <property type="component" value="Unassembled WGS sequence"/>
</dbReference>
<dbReference type="GO" id="GO:0004674">
    <property type="term" value="F:protein serine/threonine kinase activity"/>
    <property type="evidence" value="ECO:0007669"/>
    <property type="project" value="TreeGrafter"/>
</dbReference>
<dbReference type="PROSITE" id="PS50011">
    <property type="entry name" value="PROTEIN_KINASE_DOM"/>
    <property type="match status" value="1"/>
</dbReference>
<evidence type="ECO:0000313" key="3">
    <source>
        <dbReference type="EMBL" id="KAK4246022.1"/>
    </source>
</evidence>
<evidence type="ECO:0000256" key="1">
    <source>
        <dbReference type="SAM" id="MobiDB-lite"/>
    </source>
</evidence>
<dbReference type="GO" id="GO:0005524">
    <property type="term" value="F:ATP binding"/>
    <property type="evidence" value="ECO:0007669"/>
    <property type="project" value="InterPro"/>
</dbReference>
<keyword evidence="4" id="KW-1185">Reference proteome</keyword>
<keyword evidence="3" id="KW-0418">Kinase</keyword>
<dbReference type="CDD" id="cd00180">
    <property type="entry name" value="PKc"/>
    <property type="match status" value="1"/>
</dbReference>
<dbReference type="PANTHER" id="PTHR24359:SF1">
    <property type="entry name" value="INHIBITOR OF NUCLEAR FACTOR KAPPA-B KINASE EPSILON SUBUNIT HOMOLOG 1-RELATED"/>
    <property type="match status" value="1"/>
</dbReference>
<sequence>MDARLPLLRINERSLRSFDLCPSDNNEAISFINGWDDLHIELFEKEQWGILAPFFSSKTEEKDGVRHYKFSSRERLPFQLVDDQTGMNANRTTKTSDTVNSMSSEASEVIEPMKGAHGRVWRVKIDKAHHDLPSYRAKLFRSNRNVFNNEVLILKKLNKFNCSHLVKLILTMEVCVNPNESKFFLVFPLADCNLTQFWNTNFPHPKGANTAAYARWVAQQCYGLADALGKLHDTRQHQVEGPQKEADGSQGGSSDPSYGIHGDIKPDNLLWYRNWVDSASQAPQDIWGSLGVIQLADFGITRLHHTDTKSNVDKIRGTKTYAPPEVEWAVSGFSRSFDIWSLGCVFLELVCWLVQGGSGTKNPVEAFHQRRYLQGKNISLQNTKQDTFYTLEKKQHETRSVPRVNPAVVEVWFARAHCFVANTSLPD</sequence>
<proteinExistence type="predicted"/>
<comment type="caution">
    <text evidence="3">The sequence shown here is derived from an EMBL/GenBank/DDBJ whole genome shotgun (WGS) entry which is preliminary data.</text>
</comment>
<dbReference type="Pfam" id="PF00069">
    <property type="entry name" value="Pkinase"/>
    <property type="match status" value="1"/>
</dbReference>
<dbReference type="Gene3D" id="1.10.510.10">
    <property type="entry name" value="Transferase(Phosphotransferase) domain 1"/>
    <property type="match status" value="1"/>
</dbReference>
<gene>
    <name evidence="3" type="ORF">C7999DRAFT_15824</name>
</gene>
<accession>A0AAN7CRN6</accession>
<reference evidence="3" key="2">
    <citation type="submission" date="2023-05" db="EMBL/GenBank/DDBJ databases">
        <authorList>
            <consortium name="Lawrence Berkeley National Laboratory"/>
            <person name="Steindorff A."/>
            <person name="Hensen N."/>
            <person name="Bonometti L."/>
            <person name="Westerberg I."/>
            <person name="Brannstrom I.O."/>
            <person name="Guillou S."/>
            <person name="Cros-Aarteil S."/>
            <person name="Calhoun S."/>
            <person name="Haridas S."/>
            <person name="Kuo A."/>
            <person name="Mondo S."/>
            <person name="Pangilinan J."/>
            <person name="Riley R."/>
            <person name="Labutti K."/>
            <person name="Andreopoulos B."/>
            <person name="Lipzen A."/>
            <person name="Chen C."/>
            <person name="Yanf M."/>
            <person name="Daum C."/>
            <person name="Ng V."/>
            <person name="Clum A."/>
            <person name="Ohm R."/>
            <person name="Martin F."/>
            <person name="Silar P."/>
            <person name="Natvig D."/>
            <person name="Lalanne C."/>
            <person name="Gautier V."/>
            <person name="Ament-Velasquez S.L."/>
            <person name="Kruys A."/>
            <person name="Hutchinson M.I."/>
            <person name="Powell A.J."/>
            <person name="Barry K."/>
            <person name="Miller A.N."/>
            <person name="Grigoriev I.V."/>
            <person name="Debuchy R."/>
            <person name="Gladieux P."/>
            <person name="Thoren M.H."/>
            <person name="Johannesson H."/>
        </authorList>
    </citation>
    <scope>NUCLEOTIDE SEQUENCE</scope>
    <source>
        <strain evidence="3">CBS 359.72</strain>
    </source>
</reference>
<reference evidence="3" key="1">
    <citation type="journal article" date="2023" name="Mol. Phylogenet. Evol.">
        <title>Genome-scale phylogeny and comparative genomics of the fungal order Sordariales.</title>
        <authorList>
            <person name="Hensen N."/>
            <person name="Bonometti L."/>
            <person name="Westerberg I."/>
            <person name="Brannstrom I.O."/>
            <person name="Guillou S."/>
            <person name="Cros-Aarteil S."/>
            <person name="Calhoun S."/>
            <person name="Haridas S."/>
            <person name="Kuo A."/>
            <person name="Mondo S."/>
            <person name="Pangilinan J."/>
            <person name="Riley R."/>
            <person name="LaButti K."/>
            <person name="Andreopoulos B."/>
            <person name="Lipzen A."/>
            <person name="Chen C."/>
            <person name="Yan M."/>
            <person name="Daum C."/>
            <person name="Ng V."/>
            <person name="Clum A."/>
            <person name="Steindorff A."/>
            <person name="Ohm R.A."/>
            <person name="Martin F."/>
            <person name="Silar P."/>
            <person name="Natvig D.O."/>
            <person name="Lalanne C."/>
            <person name="Gautier V."/>
            <person name="Ament-Velasquez S.L."/>
            <person name="Kruys A."/>
            <person name="Hutchinson M.I."/>
            <person name="Powell A.J."/>
            <person name="Barry K."/>
            <person name="Miller A.N."/>
            <person name="Grigoriev I.V."/>
            <person name="Debuchy R."/>
            <person name="Gladieux P."/>
            <person name="Hiltunen Thoren M."/>
            <person name="Johannesson H."/>
        </authorList>
    </citation>
    <scope>NUCLEOTIDE SEQUENCE</scope>
    <source>
        <strain evidence="3">CBS 359.72</strain>
    </source>
</reference>
<dbReference type="EMBL" id="MU857684">
    <property type="protein sequence ID" value="KAK4246022.1"/>
    <property type="molecule type" value="Genomic_DNA"/>
</dbReference>
<dbReference type="PANTHER" id="PTHR24359">
    <property type="entry name" value="SERINE/THREONINE-PROTEIN KINASE SBK1"/>
    <property type="match status" value="1"/>
</dbReference>
<evidence type="ECO:0000313" key="4">
    <source>
        <dbReference type="Proteomes" id="UP001303647"/>
    </source>
</evidence>
<feature type="compositionally biased region" description="Basic and acidic residues" evidence="1">
    <location>
        <begin position="236"/>
        <end position="247"/>
    </location>
</feature>
<dbReference type="SMART" id="SM00220">
    <property type="entry name" value="S_TKc"/>
    <property type="match status" value="1"/>
</dbReference>